<accession>Q98RK2</accession>
<dbReference type="AlphaFoldDB" id="Q98RK2"/>
<keyword evidence="1" id="KW-1133">Transmembrane helix</keyword>
<organism evidence="3">
    <name type="scientific">Mycoplasmopsis pulmonis (strain UAB CTIP)</name>
    <name type="common">Mycoplasma pulmonis</name>
    <dbReference type="NCBI Taxonomy" id="272635"/>
    <lineage>
        <taxon>Bacteria</taxon>
        <taxon>Bacillati</taxon>
        <taxon>Mycoplasmatota</taxon>
        <taxon>Mycoplasmoidales</taxon>
        <taxon>Metamycoplasmataceae</taxon>
        <taxon>Mycoplasmopsis</taxon>
    </lineage>
</organism>
<reference evidence="2 3" key="1">
    <citation type="journal article" date="2001" name="Nucleic Acids Res.">
        <title>The complete genome sequence of the murine respiratory pathogen Mycoplasma pulmonis.</title>
        <authorList>
            <person name="Chambaud I."/>
            <person name="Heilig R."/>
            <person name="Ferris S."/>
            <person name="Barbe V."/>
            <person name="Samson D."/>
            <person name="Galisson F."/>
            <person name="Moszer I."/>
            <person name="Dybvig K."/>
            <person name="Wroblewski H."/>
            <person name="Viari A."/>
            <person name="Rocha E.P.C."/>
            <person name="Blanchard A."/>
        </authorList>
    </citation>
    <scope>NUCLEOTIDE SEQUENCE [LARGE SCALE GENOMIC DNA]</scope>
    <source>
        <strain evidence="2 3">UAB CTIP</strain>
    </source>
</reference>
<keyword evidence="3" id="KW-1185">Reference proteome</keyword>
<proteinExistence type="predicted"/>
<dbReference type="HOGENOM" id="CLU_384871_0_0_14"/>
<sequence>MKKPSFKNFFKSSKVVDKKKTKRNYILGGSIFTLIVLGVVVPIFAVNNSTAQRPALPGDAPLFNFINGRNSDQVTSTVDSVLNQGVLKEVKKQEEVFTKWSNAYSEFLYEQERKASENLANVFKVESGFSSKPSEFTNPLKKIDEIRASERKELDDAKRNIQLQQGPANWEAEWLKQLRENDKYGKKGNEEDALEFLVQKKIKNDAYRRFDPQILSSLNVDDLKKVASRDIMDIHDNTKVFIKKGQPLFPFAFDGTNLKQNVVFHSNDSTNKSARVYTTRSFINEHRNVENLAKRYLERFGKLYSVSTLTLPGKSNDAKPEERYVLSKADFTKLISYSAFNPDRQLGDATNNNTGVDLILNKAKNYKGVETLFSNISAETRRQADIDQHIINVASVNSSKNGRGFVGFGSLLDVSTKTSDLLSLTILGGIFKVAEIDATNIKNPLDTFIEKVKENFPGLLPDAAPNVSDVAKTNREISQKIQDMSKEEFDIKIKKIFEATFTTPKDFNGREILQKRMAYYKKATDTDKNEYWVVLDDKGLNIVKKHEVSTMDEFWNYLKNDLYHSLHSSSSTQRVGFDTPKLLKYFSNDTFAAQGTFSNAEFEKFYREKYSNLTVENFNSEKENARAHFLRNITNHDFSNQSKEVEKIRKFIESEKDKNTYVELNDENIFKLKYPNNDINTKQSEPEKTVDSMKSFFENILYPMFFDVFGSRRLKGDN</sequence>
<feature type="transmembrane region" description="Helical" evidence="1">
    <location>
        <begin position="25"/>
        <end position="45"/>
    </location>
</feature>
<dbReference type="STRING" id="272635.gene:17576585"/>
<evidence type="ECO:0008006" key="4">
    <source>
        <dbReference type="Google" id="ProtNLM"/>
    </source>
</evidence>
<evidence type="ECO:0000313" key="2">
    <source>
        <dbReference type="EMBL" id="CAC13179.1"/>
    </source>
</evidence>
<dbReference type="BioCyc" id="MPUL272635:G1GT6-6-MONOMER"/>
<dbReference type="NCBIfam" id="NF045833">
    <property type="entry name" value="P80_membrane"/>
    <property type="match status" value="1"/>
</dbReference>
<dbReference type="RefSeq" id="WP_010924810.1">
    <property type="nucleotide sequence ID" value="NC_002771.1"/>
</dbReference>
<dbReference type="PIR" id="F90512">
    <property type="entry name" value="F90512"/>
</dbReference>
<dbReference type="Proteomes" id="UP000000528">
    <property type="component" value="Chromosome"/>
</dbReference>
<dbReference type="KEGG" id="mpu:MYPU_0060"/>
<name>Q98RK2_MYCPU</name>
<gene>
    <name evidence="2" type="ordered locus">MYPU_0060</name>
</gene>
<evidence type="ECO:0000256" key="1">
    <source>
        <dbReference type="SAM" id="Phobius"/>
    </source>
</evidence>
<keyword evidence="1" id="KW-0812">Transmembrane</keyword>
<protein>
    <recommendedName>
        <fullName evidence="4">Membrane protein P80</fullName>
    </recommendedName>
</protein>
<dbReference type="eggNOG" id="ENOG5030MDH">
    <property type="taxonomic scope" value="Bacteria"/>
</dbReference>
<evidence type="ECO:0000313" key="3">
    <source>
        <dbReference type="Proteomes" id="UP000000528"/>
    </source>
</evidence>
<keyword evidence="1" id="KW-0472">Membrane</keyword>
<dbReference type="EMBL" id="AL445563">
    <property type="protein sequence ID" value="CAC13179.1"/>
    <property type="molecule type" value="Genomic_DNA"/>
</dbReference>